<accession>A0A223P016</accession>
<dbReference type="AlphaFoldDB" id="A0A223P016"/>
<name>A0A223P016_9SPHI</name>
<reference evidence="1 2" key="1">
    <citation type="submission" date="2017-08" db="EMBL/GenBank/DDBJ databases">
        <title>Complete genome sequence of Mucilaginibacter sp. strain BJC16-A31.</title>
        <authorList>
            <consortium name="Henan University of Science and Technology"/>
            <person name="You X."/>
        </authorList>
    </citation>
    <scope>NUCLEOTIDE SEQUENCE [LARGE SCALE GENOMIC DNA]</scope>
    <source>
        <strain evidence="1 2">BJC16-A31</strain>
    </source>
</reference>
<dbReference type="KEGG" id="muc:MuYL_3567"/>
<keyword evidence="2" id="KW-1185">Reference proteome</keyword>
<evidence type="ECO:0000313" key="1">
    <source>
        <dbReference type="EMBL" id="ASU35452.1"/>
    </source>
</evidence>
<sequence>MEYLKIKAPGCGLNGNPRFNFTISPAIFTDRISVKNILENN</sequence>
<dbReference type="EMBL" id="CP022743">
    <property type="protein sequence ID" value="ASU35452.1"/>
    <property type="molecule type" value="Genomic_DNA"/>
</dbReference>
<dbReference type="Proteomes" id="UP000215002">
    <property type="component" value="Chromosome"/>
</dbReference>
<gene>
    <name evidence="1" type="ORF">MuYL_3567</name>
</gene>
<proteinExistence type="predicted"/>
<organism evidence="1 2">
    <name type="scientific">Mucilaginibacter xinganensis</name>
    <dbReference type="NCBI Taxonomy" id="1234841"/>
    <lineage>
        <taxon>Bacteria</taxon>
        <taxon>Pseudomonadati</taxon>
        <taxon>Bacteroidota</taxon>
        <taxon>Sphingobacteriia</taxon>
        <taxon>Sphingobacteriales</taxon>
        <taxon>Sphingobacteriaceae</taxon>
        <taxon>Mucilaginibacter</taxon>
    </lineage>
</organism>
<protein>
    <submittedName>
        <fullName evidence="1">Uncharacterized protein</fullName>
    </submittedName>
</protein>
<evidence type="ECO:0000313" key="2">
    <source>
        <dbReference type="Proteomes" id="UP000215002"/>
    </source>
</evidence>